<evidence type="ECO:0000256" key="2">
    <source>
        <dbReference type="ARBA" id="ARBA00012405"/>
    </source>
</evidence>
<evidence type="ECO:0000256" key="4">
    <source>
        <dbReference type="ARBA" id="ARBA00022989"/>
    </source>
</evidence>
<gene>
    <name evidence="8" type="ORF">K505DRAFT_250940</name>
</gene>
<feature type="domain" description="FAD-binding PCMH-type" evidence="7">
    <location>
        <begin position="1"/>
        <end position="169"/>
    </location>
</feature>
<reference evidence="8" key="1">
    <citation type="journal article" date="2020" name="Stud. Mycol.">
        <title>101 Dothideomycetes genomes: a test case for predicting lifestyles and emergence of pathogens.</title>
        <authorList>
            <person name="Haridas S."/>
            <person name="Albert R."/>
            <person name="Binder M."/>
            <person name="Bloem J."/>
            <person name="Labutti K."/>
            <person name="Salamov A."/>
            <person name="Andreopoulos B."/>
            <person name="Baker S."/>
            <person name="Barry K."/>
            <person name="Bills G."/>
            <person name="Bluhm B."/>
            <person name="Cannon C."/>
            <person name="Castanera R."/>
            <person name="Culley D."/>
            <person name="Daum C."/>
            <person name="Ezra D."/>
            <person name="Gonzalez J."/>
            <person name="Henrissat B."/>
            <person name="Kuo A."/>
            <person name="Liang C."/>
            <person name="Lipzen A."/>
            <person name="Lutzoni F."/>
            <person name="Magnuson J."/>
            <person name="Mondo S."/>
            <person name="Nolan M."/>
            <person name="Ohm R."/>
            <person name="Pangilinan J."/>
            <person name="Park H.-J."/>
            <person name="Ramirez L."/>
            <person name="Alfaro M."/>
            <person name="Sun H."/>
            <person name="Tritt A."/>
            <person name="Yoshinaga Y."/>
            <person name="Zwiers L.-H."/>
            <person name="Turgeon B."/>
            <person name="Goodwin S."/>
            <person name="Spatafora J."/>
            <person name="Crous P."/>
            <person name="Grigoriev I."/>
        </authorList>
    </citation>
    <scope>NUCLEOTIDE SEQUENCE</scope>
    <source>
        <strain evidence="8">CBS 109.77</strain>
    </source>
</reference>
<dbReference type="GO" id="GO:0000246">
    <property type="term" value="F:Delta24(24-1) sterol reductase activity"/>
    <property type="evidence" value="ECO:0007669"/>
    <property type="project" value="TreeGrafter"/>
</dbReference>
<evidence type="ECO:0000256" key="3">
    <source>
        <dbReference type="ARBA" id="ARBA00022692"/>
    </source>
</evidence>
<comment type="subcellular location">
    <subcellularLocation>
        <location evidence="1">Membrane</location>
        <topology evidence="1">Single-pass membrane protein</topology>
    </subcellularLocation>
</comment>
<dbReference type="InterPro" id="IPR016166">
    <property type="entry name" value="FAD-bd_PCMH"/>
</dbReference>
<accession>A0A6A6X342</accession>
<dbReference type="GO" id="GO:0016020">
    <property type="term" value="C:membrane"/>
    <property type="evidence" value="ECO:0007669"/>
    <property type="project" value="UniProtKB-SubCell"/>
</dbReference>
<keyword evidence="4" id="KW-1133">Transmembrane helix</keyword>
<protein>
    <recommendedName>
        <fullName evidence="2">Delta(24)-sterol reductase</fullName>
        <ecNumber evidence="2">1.3.1.72</ecNumber>
    </recommendedName>
</protein>
<dbReference type="GO" id="GO:0008202">
    <property type="term" value="P:steroid metabolic process"/>
    <property type="evidence" value="ECO:0007669"/>
    <property type="project" value="TreeGrafter"/>
</dbReference>
<dbReference type="Pfam" id="PF01565">
    <property type="entry name" value="FAD_binding_4"/>
    <property type="match status" value="1"/>
</dbReference>
<sequence length="505" mass="56875">MDQHRDTVAHLAESVRSFHATSTPFRIYHGSTLSTRESARQKNRIVDVSSLNHVLSFDIPNKRVLVEPNVPMDALVAATTAQGLLPQVVMELPNITVGGGFAGTSGESSSFRYGLFDRSVTRIEIILGNGEVIWASASDPETRDLFFGCAGSCGSLGVITVLEMQLLDAKRYVELTYLPVSSVQESIDVLQEAEKDPSVDYIDGILYSLTSGVIMLGRLTDNPIPGKKPQTFDKASDPWFYMHAEEIMNRTKTVKAPHRESIPVASYLFRYDRAVFWSGLRAFKYFATPFNRLTRYLLDPLMRSRIMIHALHRSGLSSQAIIQDLAVPYATSPAFIEWTHARTGLWPLWLCPVKPAPEHERSFSCGVRIAQDMLLDIGIWGMGPTDPHQHIKLNRDFEAKVEELNGLKCLYAQAYYTEEEFWRIYDERAYKVLRSKYHAESLPSVYDKVKVDLRGVAGGPYVKEEEGWGEWARRRFWGVWPLGGLYGAASAVKGLVVRSDFLLKK</sequence>
<dbReference type="InterPro" id="IPR036318">
    <property type="entry name" value="FAD-bd_PCMH-like_sf"/>
</dbReference>
<keyword evidence="3" id="KW-0812">Transmembrane</keyword>
<dbReference type="PANTHER" id="PTHR10801:SF0">
    <property type="entry name" value="DELTA(24)-STEROL REDUCTASE"/>
    <property type="match status" value="1"/>
</dbReference>
<keyword evidence="5" id="KW-0560">Oxidoreductase</keyword>
<dbReference type="InterPro" id="IPR016169">
    <property type="entry name" value="FAD-bd_PCMH_sub2"/>
</dbReference>
<dbReference type="OrthoDB" id="415825at2759"/>
<dbReference type="PROSITE" id="PS51387">
    <property type="entry name" value="FAD_PCMH"/>
    <property type="match status" value="1"/>
</dbReference>
<dbReference type="InterPro" id="IPR040165">
    <property type="entry name" value="Diminuto-like"/>
</dbReference>
<keyword evidence="6" id="KW-0472">Membrane</keyword>
<evidence type="ECO:0000259" key="7">
    <source>
        <dbReference type="PROSITE" id="PS51387"/>
    </source>
</evidence>
<evidence type="ECO:0000313" key="9">
    <source>
        <dbReference type="Proteomes" id="UP000799757"/>
    </source>
</evidence>
<dbReference type="EC" id="1.3.1.72" evidence="2"/>
<evidence type="ECO:0000256" key="1">
    <source>
        <dbReference type="ARBA" id="ARBA00004167"/>
    </source>
</evidence>
<proteinExistence type="predicted"/>
<dbReference type="EMBL" id="MU002067">
    <property type="protein sequence ID" value="KAF2790545.1"/>
    <property type="molecule type" value="Genomic_DNA"/>
</dbReference>
<dbReference type="SUPFAM" id="SSF56176">
    <property type="entry name" value="FAD-binding/transporter-associated domain-like"/>
    <property type="match status" value="1"/>
</dbReference>
<dbReference type="PANTHER" id="PTHR10801">
    <property type="entry name" value="24-DEHYDROCHOLESTEROL REDUCTASE"/>
    <property type="match status" value="1"/>
</dbReference>
<dbReference type="GO" id="GO:0071949">
    <property type="term" value="F:FAD binding"/>
    <property type="evidence" value="ECO:0007669"/>
    <property type="project" value="InterPro"/>
</dbReference>
<evidence type="ECO:0000313" key="8">
    <source>
        <dbReference type="EMBL" id="KAF2790545.1"/>
    </source>
</evidence>
<evidence type="ECO:0000256" key="5">
    <source>
        <dbReference type="ARBA" id="ARBA00023002"/>
    </source>
</evidence>
<dbReference type="AlphaFoldDB" id="A0A6A6X342"/>
<dbReference type="Proteomes" id="UP000799757">
    <property type="component" value="Unassembled WGS sequence"/>
</dbReference>
<name>A0A6A6X342_9PLEO</name>
<dbReference type="GO" id="GO:0050614">
    <property type="term" value="F:Delta24-sterol reductase activity"/>
    <property type="evidence" value="ECO:0007669"/>
    <property type="project" value="UniProtKB-EC"/>
</dbReference>
<keyword evidence="9" id="KW-1185">Reference proteome</keyword>
<dbReference type="Gene3D" id="3.30.465.10">
    <property type="match status" value="1"/>
</dbReference>
<dbReference type="GO" id="GO:0005737">
    <property type="term" value="C:cytoplasm"/>
    <property type="evidence" value="ECO:0007669"/>
    <property type="project" value="TreeGrafter"/>
</dbReference>
<evidence type="ECO:0000256" key="6">
    <source>
        <dbReference type="ARBA" id="ARBA00023136"/>
    </source>
</evidence>
<dbReference type="InterPro" id="IPR006094">
    <property type="entry name" value="Oxid_FAD_bind_N"/>
</dbReference>
<organism evidence="8 9">
    <name type="scientific">Melanomma pulvis-pyrius CBS 109.77</name>
    <dbReference type="NCBI Taxonomy" id="1314802"/>
    <lineage>
        <taxon>Eukaryota</taxon>
        <taxon>Fungi</taxon>
        <taxon>Dikarya</taxon>
        <taxon>Ascomycota</taxon>
        <taxon>Pezizomycotina</taxon>
        <taxon>Dothideomycetes</taxon>
        <taxon>Pleosporomycetidae</taxon>
        <taxon>Pleosporales</taxon>
        <taxon>Melanommataceae</taxon>
        <taxon>Melanomma</taxon>
    </lineage>
</organism>